<dbReference type="Proteomes" id="UP000198948">
    <property type="component" value="Unassembled WGS sequence"/>
</dbReference>
<feature type="transmembrane region" description="Helical" evidence="1">
    <location>
        <begin position="94"/>
        <end position="114"/>
    </location>
</feature>
<dbReference type="AlphaFoldDB" id="A0A1H9QRY1"/>
<evidence type="ECO:0000313" key="3">
    <source>
        <dbReference type="Proteomes" id="UP000198948"/>
    </source>
</evidence>
<keyword evidence="3" id="KW-1185">Reference proteome</keyword>
<feature type="transmembrane region" description="Helical" evidence="1">
    <location>
        <begin position="69"/>
        <end position="88"/>
    </location>
</feature>
<dbReference type="Pfam" id="PF20589">
    <property type="entry name" value="DUF6790"/>
    <property type="match status" value="1"/>
</dbReference>
<keyword evidence="1" id="KW-1133">Transmembrane helix</keyword>
<sequence>MIIYLISYCIFWVLSIIFVLTIHPQHMIETLFLVQAIGNLSFFGFVNFTGHVIKRKQVAKSIGWVSNGFQIEVGFVSLGIGICGLIGYWFNDRFWVATLIPVTTFLLGATFNHIKEMIIEKNFNPGNVLIILPDILIPLTLWLLFFFK</sequence>
<evidence type="ECO:0000313" key="2">
    <source>
        <dbReference type="EMBL" id="SER63222.1"/>
    </source>
</evidence>
<reference evidence="2 3" key="1">
    <citation type="submission" date="2016-10" db="EMBL/GenBank/DDBJ databases">
        <authorList>
            <person name="de Groot N.N."/>
        </authorList>
    </citation>
    <scope>NUCLEOTIDE SEQUENCE [LARGE SCALE GENOMIC DNA]</scope>
    <source>
        <strain evidence="2 3">DSM 13760</strain>
    </source>
</reference>
<keyword evidence="1" id="KW-0472">Membrane</keyword>
<accession>A0A1H9QRY1</accession>
<gene>
    <name evidence="2" type="ORF">SAMN04488559_102248</name>
</gene>
<evidence type="ECO:0008006" key="4">
    <source>
        <dbReference type="Google" id="ProtNLM"/>
    </source>
</evidence>
<evidence type="ECO:0000256" key="1">
    <source>
        <dbReference type="SAM" id="Phobius"/>
    </source>
</evidence>
<feature type="transmembrane region" description="Helical" evidence="1">
    <location>
        <begin position="30"/>
        <end position="48"/>
    </location>
</feature>
<dbReference type="RefSeq" id="WP_218139630.1">
    <property type="nucleotide sequence ID" value="NZ_FOHA01000002.1"/>
</dbReference>
<protein>
    <recommendedName>
        <fullName evidence="4">Stearoyl-CoA 9-desaturase</fullName>
    </recommendedName>
</protein>
<dbReference type="EMBL" id="FOHA01000002">
    <property type="protein sequence ID" value="SER63222.1"/>
    <property type="molecule type" value="Genomic_DNA"/>
</dbReference>
<feature type="transmembrane region" description="Helical" evidence="1">
    <location>
        <begin position="126"/>
        <end position="147"/>
    </location>
</feature>
<name>A0A1H9QRY1_9LACT</name>
<feature type="transmembrane region" description="Helical" evidence="1">
    <location>
        <begin position="5"/>
        <end position="24"/>
    </location>
</feature>
<proteinExistence type="predicted"/>
<keyword evidence="1" id="KW-0812">Transmembrane</keyword>
<dbReference type="InterPro" id="IPR046740">
    <property type="entry name" value="DUF6790"/>
</dbReference>
<organism evidence="2 3">
    <name type="scientific">Isobaculum melis</name>
    <dbReference type="NCBI Taxonomy" id="142588"/>
    <lineage>
        <taxon>Bacteria</taxon>
        <taxon>Bacillati</taxon>
        <taxon>Bacillota</taxon>
        <taxon>Bacilli</taxon>
        <taxon>Lactobacillales</taxon>
        <taxon>Carnobacteriaceae</taxon>
        <taxon>Isobaculum</taxon>
    </lineage>
</organism>